<name>A0A6A6WA96_9PEZI</name>
<feature type="compositionally biased region" description="Polar residues" evidence="1">
    <location>
        <begin position="42"/>
        <end position="60"/>
    </location>
</feature>
<feature type="region of interest" description="Disordered" evidence="1">
    <location>
        <begin position="1"/>
        <end position="121"/>
    </location>
</feature>
<evidence type="ECO:0000259" key="2">
    <source>
        <dbReference type="PROSITE" id="PS00028"/>
    </source>
</evidence>
<dbReference type="OrthoDB" id="10056939at2759"/>
<proteinExistence type="predicted"/>
<feature type="compositionally biased region" description="Basic and acidic residues" evidence="1">
    <location>
        <begin position="8"/>
        <end position="28"/>
    </location>
</feature>
<dbReference type="InterPro" id="IPR013087">
    <property type="entry name" value="Znf_C2H2_type"/>
</dbReference>
<evidence type="ECO:0000313" key="3">
    <source>
        <dbReference type="EMBL" id="KAF2759495.1"/>
    </source>
</evidence>
<dbReference type="PROSITE" id="PS00028">
    <property type="entry name" value="ZINC_FINGER_C2H2_1"/>
    <property type="match status" value="1"/>
</dbReference>
<evidence type="ECO:0000256" key="1">
    <source>
        <dbReference type="SAM" id="MobiDB-lite"/>
    </source>
</evidence>
<feature type="region of interest" description="Disordered" evidence="1">
    <location>
        <begin position="471"/>
        <end position="496"/>
    </location>
</feature>
<sequence>MNDSDYSDDGRSTKRKAEPSENQQRRQFEGLTYFPQNPNPSVPSFQPNIQTSQLSGQTSGIDPDTGVGASVVPLQDPEYSDFTNPDPQRVWSDTHFPSLSLSENQPSQTPVQTRGSLQPSSAFIPPYYPEGTTRFELLPSLNAHSANFGSSPYHIPVDRSRTDVSCASIPSSIQRSHAYNDMEMIGRGPDFPEQDISSRIDARAMHGNTSISPMIANFLESWVDNIFSQSHNSVGAPSNDDINALAYLARVSRDDVVQSLSSSERLNNILLARRHGHNIQTTYGSQNMQTRLSTTQMDGGNLAYNGPHAKLISDYVKKARNKCDHGDGRRISVTGVLECTAGCGYRTNRLSDWKRHEENRQPQNIYVCRECQRGPSKKKPFISHRVDKLEKHLRSTHKKAAATRLEIDTITGGSKVAYQADFERECKEPGCPHSFNSWDDRLSHYQRDHFQGTPGSQSSPYTAENDVTFDDEEEMSDAPRDINPHPDWDLQCVSGMPGPSTQYYDYGAGYQQTE</sequence>
<feature type="compositionally biased region" description="Basic and acidic residues" evidence="1">
    <location>
        <begin position="477"/>
        <end position="488"/>
    </location>
</feature>
<accession>A0A6A6WA96</accession>
<keyword evidence="4" id="KW-1185">Reference proteome</keyword>
<reference evidence="3" key="1">
    <citation type="journal article" date="2020" name="Stud. Mycol.">
        <title>101 Dothideomycetes genomes: a test case for predicting lifestyles and emergence of pathogens.</title>
        <authorList>
            <person name="Haridas S."/>
            <person name="Albert R."/>
            <person name="Binder M."/>
            <person name="Bloem J."/>
            <person name="Labutti K."/>
            <person name="Salamov A."/>
            <person name="Andreopoulos B."/>
            <person name="Baker S."/>
            <person name="Barry K."/>
            <person name="Bills G."/>
            <person name="Bluhm B."/>
            <person name="Cannon C."/>
            <person name="Castanera R."/>
            <person name="Culley D."/>
            <person name="Daum C."/>
            <person name="Ezra D."/>
            <person name="Gonzalez J."/>
            <person name="Henrissat B."/>
            <person name="Kuo A."/>
            <person name="Liang C."/>
            <person name="Lipzen A."/>
            <person name="Lutzoni F."/>
            <person name="Magnuson J."/>
            <person name="Mondo S."/>
            <person name="Nolan M."/>
            <person name="Ohm R."/>
            <person name="Pangilinan J."/>
            <person name="Park H.-J."/>
            <person name="Ramirez L."/>
            <person name="Alfaro M."/>
            <person name="Sun H."/>
            <person name="Tritt A."/>
            <person name="Yoshinaga Y."/>
            <person name="Zwiers L.-H."/>
            <person name="Turgeon B."/>
            <person name="Goodwin S."/>
            <person name="Spatafora J."/>
            <person name="Crous P."/>
            <person name="Grigoriev I."/>
        </authorList>
    </citation>
    <scope>NUCLEOTIDE SEQUENCE</scope>
    <source>
        <strain evidence="3">CBS 121739</strain>
    </source>
</reference>
<protein>
    <recommendedName>
        <fullName evidence="2">C2H2-type domain-containing protein</fullName>
    </recommendedName>
</protein>
<feature type="compositionally biased region" description="Polar residues" evidence="1">
    <location>
        <begin position="95"/>
        <end position="121"/>
    </location>
</feature>
<dbReference type="SMART" id="SM00355">
    <property type="entry name" value="ZnF_C2H2"/>
    <property type="match status" value="2"/>
</dbReference>
<dbReference type="RefSeq" id="XP_033601946.1">
    <property type="nucleotide sequence ID" value="XM_033740592.1"/>
</dbReference>
<dbReference type="GeneID" id="54481646"/>
<feature type="domain" description="C2H2-type" evidence="2">
    <location>
        <begin position="426"/>
        <end position="449"/>
    </location>
</feature>
<dbReference type="AlphaFoldDB" id="A0A6A6WA96"/>
<dbReference type="EMBL" id="ML996569">
    <property type="protein sequence ID" value="KAF2759495.1"/>
    <property type="molecule type" value="Genomic_DNA"/>
</dbReference>
<gene>
    <name evidence="3" type="ORF">EJ05DRAFT_300217</name>
</gene>
<dbReference type="Proteomes" id="UP000799437">
    <property type="component" value="Unassembled WGS sequence"/>
</dbReference>
<organism evidence="3 4">
    <name type="scientific">Pseudovirgaria hyperparasitica</name>
    <dbReference type="NCBI Taxonomy" id="470096"/>
    <lineage>
        <taxon>Eukaryota</taxon>
        <taxon>Fungi</taxon>
        <taxon>Dikarya</taxon>
        <taxon>Ascomycota</taxon>
        <taxon>Pezizomycotina</taxon>
        <taxon>Dothideomycetes</taxon>
        <taxon>Dothideomycetes incertae sedis</taxon>
        <taxon>Acrospermales</taxon>
        <taxon>Acrospermaceae</taxon>
        <taxon>Pseudovirgaria</taxon>
    </lineage>
</organism>
<evidence type="ECO:0000313" key="4">
    <source>
        <dbReference type="Proteomes" id="UP000799437"/>
    </source>
</evidence>